<keyword evidence="2" id="KW-0812">Transmembrane</keyword>
<evidence type="ECO:0000313" key="3">
    <source>
        <dbReference type="EMBL" id="KAK0474582.1"/>
    </source>
</evidence>
<comment type="caution">
    <text evidence="3">The sequence shown here is derived from an EMBL/GenBank/DDBJ whole genome shotgun (WGS) entry which is preliminary data.</text>
</comment>
<proteinExistence type="predicted"/>
<name>A0AA39TZY2_9AGAR</name>
<sequence length="221" mass="24150">MPPRVPSSTPATGPQPPKLTLLGPHLPTAMLEPSFSLELTLPLHPVALLTGAVAVPNHLPTSLWHIGQPHFWVLDLLELLFPQISLLLLVPFLFVAQVLHLLWFYQIWYQFPQVASYLYDEEELAIPSANEKGKGKEFVPGTDEDEHKFTGPASPLLTMDVDDEVDGSPPPTNIAHLVSVSELLGAPPIKKPKKGSPMKPKFDNPPPSTNDSTAEGMVKAL</sequence>
<feature type="region of interest" description="Disordered" evidence="1">
    <location>
        <begin position="186"/>
        <end position="221"/>
    </location>
</feature>
<dbReference type="AlphaFoldDB" id="A0AA39TZY2"/>
<evidence type="ECO:0000313" key="4">
    <source>
        <dbReference type="Proteomes" id="UP001175227"/>
    </source>
</evidence>
<protein>
    <submittedName>
        <fullName evidence="3">Uncharacterized protein</fullName>
    </submittedName>
</protein>
<keyword evidence="2" id="KW-1133">Transmembrane helix</keyword>
<evidence type="ECO:0000256" key="1">
    <source>
        <dbReference type="SAM" id="MobiDB-lite"/>
    </source>
</evidence>
<dbReference type="EMBL" id="JAUEPR010000026">
    <property type="protein sequence ID" value="KAK0474582.1"/>
    <property type="molecule type" value="Genomic_DNA"/>
</dbReference>
<feature type="region of interest" description="Disordered" evidence="1">
    <location>
        <begin position="132"/>
        <end position="153"/>
    </location>
</feature>
<keyword evidence="2" id="KW-0472">Membrane</keyword>
<gene>
    <name evidence="3" type="ORF">IW261DRAFT_1422877</name>
</gene>
<dbReference type="Proteomes" id="UP001175227">
    <property type="component" value="Unassembled WGS sequence"/>
</dbReference>
<reference evidence="3" key="1">
    <citation type="submission" date="2023-06" db="EMBL/GenBank/DDBJ databases">
        <authorList>
            <consortium name="Lawrence Berkeley National Laboratory"/>
            <person name="Ahrendt S."/>
            <person name="Sahu N."/>
            <person name="Indic B."/>
            <person name="Wong-Bajracharya J."/>
            <person name="Merenyi Z."/>
            <person name="Ke H.-M."/>
            <person name="Monk M."/>
            <person name="Kocsube S."/>
            <person name="Drula E."/>
            <person name="Lipzen A."/>
            <person name="Balint B."/>
            <person name="Henrissat B."/>
            <person name="Andreopoulos B."/>
            <person name="Martin F.M."/>
            <person name="Harder C.B."/>
            <person name="Rigling D."/>
            <person name="Ford K.L."/>
            <person name="Foster G.D."/>
            <person name="Pangilinan J."/>
            <person name="Papanicolaou A."/>
            <person name="Barry K."/>
            <person name="LaButti K."/>
            <person name="Viragh M."/>
            <person name="Koriabine M."/>
            <person name="Yan M."/>
            <person name="Riley R."/>
            <person name="Champramary S."/>
            <person name="Plett K.L."/>
            <person name="Tsai I.J."/>
            <person name="Slot J."/>
            <person name="Sipos G."/>
            <person name="Plett J."/>
            <person name="Nagy L.G."/>
            <person name="Grigoriev I.V."/>
        </authorList>
    </citation>
    <scope>NUCLEOTIDE SEQUENCE</scope>
    <source>
        <strain evidence="3">ICMP 16352</strain>
    </source>
</reference>
<keyword evidence="4" id="KW-1185">Reference proteome</keyword>
<evidence type="ECO:0000256" key="2">
    <source>
        <dbReference type="SAM" id="Phobius"/>
    </source>
</evidence>
<feature type="transmembrane region" description="Helical" evidence="2">
    <location>
        <begin position="84"/>
        <end position="105"/>
    </location>
</feature>
<organism evidence="3 4">
    <name type="scientific">Armillaria novae-zelandiae</name>
    <dbReference type="NCBI Taxonomy" id="153914"/>
    <lineage>
        <taxon>Eukaryota</taxon>
        <taxon>Fungi</taxon>
        <taxon>Dikarya</taxon>
        <taxon>Basidiomycota</taxon>
        <taxon>Agaricomycotina</taxon>
        <taxon>Agaricomycetes</taxon>
        <taxon>Agaricomycetidae</taxon>
        <taxon>Agaricales</taxon>
        <taxon>Marasmiineae</taxon>
        <taxon>Physalacriaceae</taxon>
        <taxon>Armillaria</taxon>
    </lineage>
</organism>
<accession>A0AA39TZY2</accession>